<feature type="transmembrane region" description="Helical" evidence="6">
    <location>
        <begin position="38"/>
        <end position="56"/>
    </location>
</feature>
<evidence type="ECO:0000256" key="5">
    <source>
        <dbReference type="ARBA" id="ARBA00023136"/>
    </source>
</evidence>
<feature type="transmembrane region" description="Helical" evidence="6">
    <location>
        <begin position="231"/>
        <end position="253"/>
    </location>
</feature>
<comment type="subcellular location">
    <subcellularLocation>
        <location evidence="1">Cell membrane</location>
        <topology evidence="1">Multi-pass membrane protein</topology>
    </subcellularLocation>
</comment>
<feature type="transmembrane region" description="Helical" evidence="6">
    <location>
        <begin position="77"/>
        <end position="96"/>
    </location>
</feature>
<dbReference type="PANTHER" id="PTHR40277:SF1">
    <property type="entry name" value="BLL5419 PROTEIN"/>
    <property type="match status" value="1"/>
</dbReference>
<feature type="transmembrane region" description="Helical" evidence="6">
    <location>
        <begin position="197"/>
        <end position="219"/>
    </location>
</feature>
<feature type="transmembrane region" description="Helical" evidence="6">
    <location>
        <begin position="143"/>
        <end position="162"/>
    </location>
</feature>
<proteinExistence type="predicted"/>
<reference evidence="7 8" key="1">
    <citation type="submission" date="2014-07" db="EMBL/GenBank/DDBJ databases">
        <title>Methanogenic archaea and the global carbon cycle.</title>
        <authorList>
            <person name="Henriksen J.R."/>
            <person name="Luke J."/>
            <person name="Reinhart S."/>
            <person name="Benedict M.N."/>
            <person name="Youngblut N.D."/>
            <person name="Metcalf M.E."/>
            <person name="Whitaker R.J."/>
            <person name="Metcalf W.W."/>
        </authorList>
    </citation>
    <scope>NUCLEOTIDE SEQUENCE [LARGE SCALE GENOMIC DNA]</scope>
    <source>
        <strain evidence="7 8">C2J</strain>
    </source>
</reference>
<dbReference type="STRING" id="1434118.MSSAC_1268"/>
<evidence type="ECO:0000256" key="4">
    <source>
        <dbReference type="ARBA" id="ARBA00022989"/>
    </source>
</evidence>
<name>A0A0E3PKX5_9EURY</name>
<dbReference type="Proteomes" id="UP000033123">
    <property type="component" value="Chromosome"/>
</dbReference>
<keyword evidence="5 6" id="KW-0472">Membrane</keyword>
<gene>
    <name evidence="7" type="ORF">MSSAC_1268</name>
</gene>
<dbReference type="RefSeq" id="WP_231593641.1">
    <property type="nucleotide sequence ID" value="NZ_CP009508.1"/>
</dbReference>
<dbReference type="KEGG" id="msj:MSSAC_1268"/>
<evidence type="ECO:0000256" key="6">
    <source>
        <dbReference type="SAM" id="Phobius"/>
    </source>
</evidence>
<accession>A0A0E3PKX5</accession>
<dbReference type="GO" id="GO:0005886">
    <property type="term" value="C:plasma membrane"/>
    <property type="evidence" value="ECO:0007669"/>
    <property type="project" value="UniProtKB-SubCell"/>
</dbReference>
<evidence type="ECO:0008006" key="9">
    <source>
        <dbReference type="Google" id="ProtNLM"/>
    </source>
</evidence>
<dbReference type="InterPro" id="IPR022791">
    <property type="entry name" value="L-PG_synthase/AglD"/>
</dbReference>
<evidence type="ECO:0000313" key="7">
    <source>
        <dbReference type="EMBL" id="AKB35858.1"/>
    </source>
</evidence>
<dbReference type="HOGENOM" id="CLU_048072_2_0_2"/>
<evidence type="ECO:0000256" key="1">
    <source>
        <dbReference type="ARBA" id="ARBA00004651"/>
    </source>
</evidence>
<evidence type="ECO:0000256" key="3">
    <source>
        <dbReference type="ARBA" id="ARBA00022692"/>
    </source>
</evidence>
<protein>
    <recommendedName>
        <fullName evidence="9">Dolichol-P-glucose synthetase</fullName>
    </recommendedName>
</protein>
<dbReference type="GeneID" id="24870857"/>
<dbReference type="Pfam" id="PF03706">
    <property type="entry name" value="LPG_synthase_TM"/>
    <property type="match status" value="1"/>
</dbReference>
<feature type="transmembrane region" description="Helical" evidence="6">
    <location>
        <begin position="116"/>
        <end position="138"/>
    </location>
</feature>
<sequence length="299" mass="33977">MIVMNRKKTIKIIFTLGLITYLLKKLDLDAVYSTFIGMNLELLALSFPFIGLMYSIKTKKWQILLDCIDIKIPFYNALKIILIGTFYGALTPGRFGELSRSFYLKADKSKTIPTVILDRILDILCLLLLSILSIALFFKDNNLINLLLLMIILFISGIVALTNERFISILFDLLNQKKAHKENYIETIDRITGNKGVLLYTFSLSLSFYFVNLLVYWIILKALNPMLNNIIVFSLPIITILSNIPISISGIGVREFVSVTIFTMLNENPEYGFSFSIILYVLTILSPGLIGSLFIAEKR</sequence>
<evidence type="ECO:0000256" key="2">
    <source>
        <dbReference type="ARBA" id="ARBA00022475"/>
    </source>
</evidence>
<dbReference type="NCBIfam" id="TIGR00374">
    <property type="entry name" value="flippase-like domain"/>
    <property type="match status" value="1"/>
</dbReference>
<keyword evidence="3 6" id="KW-0812">Transmembrane</keyword>
<evidence type="ECO:0000313" key="8">
    <source>
        <dbReference type="Proteomes" id="UP000033123"/>
    </source>
</evidence>
<keyword evidence="4 6" id="KW-1133">Transmembrane helix</keyword>
<dbReference type="EMBL" id="CP009508">
    <property type="protein sequence ID" value="AKB35858.1"/>
    <property type="molecule type" value="Genomic_DNA"/>
</dbReference>
<dbReference type="PANTHER" id="PTHR40277">
    <property type="entry name" value="BLL5419 PROTEIN"/>
    <property type="match status" value="1"/>
</dbReference>
<dbReference type="PATRIC" id="fig|1434118.4.peg.1615"/>
<organism evidence="7 8">
    <name type="scientific">Methanosarcina siciliae C2J</name>
    <dbReference type="NCBI Taxonomy" id="1434118"/>
    <lineage>
        <taxon>Archaea</taxon>
        <taxon>Methanobacteriati</taxon>
        <taxon>Methanobacteriota</taxon>
        <taxon>Stenosarchaea group</taxon>
        <taxon>Methanomicrobia</taxon>
        <taxon>Methanosarcinales</taxon>
        <taxon>Methanosarcinaceae</taxon>
        <taxon>Methanosarcina</taxon>
    </lineage>
</organism>
<feature type="transmembrane region" description="Helical" evidence="6">
    <location>
        <begin position="273"/>
        <end position="296"/>
    </location>
</feature>
<keyword evidence="2" id="KW-1003">Cell membrane</keyword>
<dbReference type="AlphaFoldDB" id="A0A0E3PKX5"/>